<sequence>MRDSSLIRLFYGSIGGIPFLHGIFWTPSQSPLSINGSFDSGAALSEAMTLKPIEAADLPTARKADFYHHAPKFMLGGLPA</sequence>
<evidence type="ECO:0000313" key="2">
    <source>
        <dbReference type="Proteomes" id="UP000663671"/>
    </source>
</evidence>
<proteinExistence type="predicted"/>
<protein>
    <submittedName>
        <fullName evidence="1">Uncharacterized protein</fullName>
    </submittedName>
</protein>
<dbReference type="VEuPathDB" id="FungiDB:I7I51_02612"/>
<dbReference type="Proteomes" id="UP000663671">
    <property type="component" value="Chromosome 7"/>
</dbReference>
<reference evidence="1" key="1">
    <citation type="submission" date="2021-01" db="EMBL/GenBank/DDBJ databases">
        <title>Chromosome-level genome assembly of a human fungal pathogen reveals clustering of transcriptionally co-regulated genes.</title>
        <authorList>
            <person name="Voorhies M."/>
            <person name="Cohen S."/>
            <person name="Shea T.P."/>
            <person name="Petrus S."/>
            <person name="Munoz J.F."/>
            <person name="Poplawski S."/>
            <person name="Goldman W.E."/>
            <person name="Michael T."/>
            <person name="Cuomo C.A."/>
            <person name="Sil A."/>
            <person name="Beyhan S."/>
        </authorList>
    </citation>
    <scope>NUCLEOTIDE SEQUENCE</scope>
    <source>
        <strain evidence="1">WU24</strain>
    </source>
</reference>
<name>A0A8A1MA96_AJECA</name>
<gene>
    <name evidence="1" type="ORF">I7I51_02612</name>
</gene>
<dbReference type="EMBL" id="CP069112">
    <property type="protein sequence ID" value="QSS62869.1"/>
    <property type="molecule type" value="Genomic_DNA"/>
</dbReference>
<organism evidence="1 2">
    <name type="scientific">Ajellomyces capsulatus</name>
    <name type="common">Darling's disease fungus</name>
    <name type="synonym">Histoplasma capsulatum</name>
    <dbReference type="NCBI Taxonomy" id="5037"/>
    <lineage>
        <taxon>Eukaryota</taxon>
        <taxon>Fungi</taxon>
        <taxon>Dikarya</taxon>
        <taxon>Ascomycota</taxon>
        <taxon>Pezizomycotina</taxon>
        <taxon>Eurotiomycetes</taxon>
        <taxon>Eurotiomycetidae</taxon>
        <taxon>Onygenales</taxon>
        <taxon>Ajellomycetaceae</taxon>
        <taxon>Histoplasma</taxon>
    </lineage>
</organism>
<accession>A0A8A1MA96</accession>
<evidence type="ECO:0000313" key="1">
    <source>
        <dbReference type="EMBL" id="QSS62869.1"/>
    </source>
</evidence>
<dbReference type="AlphaFoldDB" id="A0A8A1MA96"/>